<dbReference type="RefSeq" id="WP_189649951.1">
    <property type="nucleotide sequence ID" value="NZ_BMRC01000011.1"/>
</dbReference>
<keyword evidence="1" id="KW-1133">Transmembrane helix</keyword>
<accession>A0ABV5IA84</accession>
<keyword evidence="1" id="KW-0472">Membrane</keyword>
<name>A0ABV5IA84_9ACTN</name>
<comment type="caution">
    <text evidence="2">The sequence shown here is derived from an EMBL/GenBank/DDBJ whole genome shotgun (WGS) entry which is preliminary data.</text>
</comment>
<reference evidence="2 3" key="1">
    <citation type="submission" date="2024-09" db="EMBL/GenBank/DDBJ databases">
        <authorList>
            <person name="Sun Q."/>
            <person name="Mori K."/>
        </authorList>
    </citation>
    <scope>NUCLEOTIDE SEQUENCE [LARGE SCALE GENOMIC DNA]</scope>
    <source>
        <strain evidence="2 3">CCM 3426</strain>
    </source>
</reference>
<evidence type="ECO:0000313" key="2">
    <source>
        <dbReference type="EMBL" id="MFB9201435.1"/>
    </source>
</evidence>
<keyword evidence="3" id="KW-1185">Reference proteome</keyword>
<dbReference type="Proteomes" id="UP001589647">
    <property type="component" value="Unassembled WGS sequence"/>
</dbReference>
<proteinExistence type="predicted"/>
<dbReference type="EMBL" id="JBHMEI010000005">
    <property type="protein sequence ID" value="MFB9201435.1"/>
    <property type="molecule type" value="Genomic_DNA"/>
</dbReference>
<evidence type="ECO:0000313" key="3">
    <source>
        <dbReference type="Proteomes" id="UP001589647"/>
    </source>
</evidence>
<feature type="transmembrane region" description="Helical" evidence="1">
    <location>
        <begin position="173"/>
        <end position="193"/>
    </location>
</feature>
<dbReference type="PROSITE" id="PS51257">
    <property type="entry name" value="PROKAR_LIPOPROTEIN"/>
    <property type="match status" value="1"/>
</dbReference>
<sequence>MDHYRNGTTLYTMAVASCNAGAMLKTNVVLSVVCKMCAALIGTMLSSPEDIRGTAQEVRAATHEVEQAKESVRQLVAGVSGQDWEQMARPEMEKVAEKFTLEVAKTGGVYKELAHTLDQLAKMSHTGAVTSVTLGGLLLSLSAAGHFFPGNPLAASAAVRAQGAFRRFLSKMLVVYGSAAALAWLASGLMSAFKDTGMSEAVTLTGKDAPAFEQVVIADLPTQRPA</sequence>
<protein>
    <submittedName>
        <fullName evidence="2">Uncharacterized protein</fullName>
    </submittedName>
</protein>
<gene>
    <name evidence="2" type="ORF">ACFFV7_09555</name>
</gene>
<keyword evidence="1" id="KW-0812">Transmembrane</keyword>
<organism evidence="2 3">
    <name type="scientific">Nonomuraea spiralis</name>
    <dbReference type="NCBI Taxonomy" id="46182"/>
    <lineage>
        <taxon>Bacteria</taxon>
        <taxon>Bacillati</taxon>
        <taxon>Actinomycetota</taxon>
        <taxon>Actinomycetes</taxon>
        <taxon>Streptosporangiales</taxon>
        <taxon>Streptosporangiaceae</taxon>
        <taxon>Nonomuraea</taxon>
    </lineage>
</organism>
<evidence type="ECO:0000256" key="1">
    <source>
        <dbReference type="SAM" id="Phobius"/>
    </source>
</evidence>